<gene>
    <name evidence="1" type="ORF">DVH24_003194</name>
</gene>
<dbReference type="Proteomes" id="UP000290289">
    <property type="component" value="Chromosome 11"/>
</dbReference>
<evidence type="ECO:0000313" key="2">
    <source>
        <dbReference type="Proteomes" id="UP000290289"/>
    </source>
</evidence>
<protein>
    <submittedName>
        <fullName evidence="1">Uncharacterized protein</fullName>
    </submittedName>
</protein>
<comment type="caution">
    <text evidence="1">The sequence shown here is derived from an EMBL/GenBank/DDBJ whole genome shotgun (WGS) entry which is preliminary data.</text>
</comment>
<dbReference type="AlphaFoldDB" id="A0A498IH34"/>
<sequence length="91" mass="10667">MLRQRLPIRNGVRMIYESRGEIWEALKKTFSNDGDEAMIYELPSQFDKMEKSVNTNYSILSSIFRSLTGMTLSLKDERPQRCGDSEKRSWV</sequence>
<accession>A0A498IH34</accession>
<proteinExistence type="predicted"/>
<evidence type="ECO:0000313" key="1">
    <source>
        <dbReference type="EMBL" id="RXH82696.1"/>
    </source>
</evidence>
<reference evidence="1 2" key="1">
    <citation type="submission" date="2018-10" db="EMBL/GenBank/DDBJ databases">
        <title>A high-quality apple genome assembly.</title>
        <authorList>
            <person name="Hu J."/>
        </authorList>
    </citation>
    <scope>NUCLEOTIDE SEQUENCE [LARGE SCALE GENOMIC DNA]</scope>
    <source>
        <strain evidence="2">cv. HFTH1</strain>
        <tissue evidence="1">Young leaf</tissue>
    </source>
</reference>
<dbReference type="EMBL" id="RDQH01000337">
    <property type="protein sequence ID" value="RXH82696.1"/>
    <property type="molecule type" value="Genomic_DNA"/>
</dbReference>
<name>A0A498IH34_MALDO</name>
<keyword evidence="2" id="KW-1185">Reference proteome</keyword>
<organism evidence="1 2">
    <name type="scientific">Malus domestica</name>
    <name type="common">Apple</name>
    <name type="synonym">Pyrus malus</name>
    <dbReference type="NCBI Taxonomy" id="3750"/>
    <lineage>
        <taxon>Eukaryota</taxon>
        <taxon>Viridiplantae</taxon>
        <taxon>Streptophyta</taxon>
        <taxon>Embryophyta</taxon>
        <taxon>Tracheophyta</taxon>
        <taxon>Spermatophyta</taxon>
        <taxon>Magnoliopsida</taxon>
        <taxon>eudicotyledons</taxon>
        <taxon>Gunneridae</taxon>
        <taxon>Pentapetalae</taxon>
        <taxon>rosids</taxon>
        <taxon>fabids</taxon>
        <taxon>Rosales</taxon>
        <taxon>Rosaceae</taxon>
        <taxon>Amygdaloideae</taxon>
        <taxon>Maleae</taxon>
        <taxon>Malus</taxon>
    </lineage>
</organism>